<evidence type="ECO:0000256" key="8">
    <source>
        <dbReference type="RuleBase" id="RU365072"/>
    </source>
</evidence>
<comment type="subcellular location">
    <subcellularLocation>
        <location evidence="8">Nucleus</location>
        <location evidence="8">Nuclear pore complex</location>
    </subcellularLocation>
    <subcellularLocation>
        <location evidence="8">Nucleus membrane</location>
    </subcellularLocation>
</comment>
<dbReference type="GO" id="GO:0017056">
    <property type="term" value="F:structural constituent of nuclear pore"/>
    <property type="evidence" value="ECO:0007669"/>
    <property type="project" value="UniProtKB-UniRule"/>
</dbReference>
<evidence type="ECO:0000256" key="6">
    <source>
        <dbReference type="ARBA" id="ARBA00023132"/>
    </source>
</evidence>
<dbReference type="Gene3D" id="1.10.3450.20">
    <property type="match status" value="1"/>
</dbReference>
<evidence type="ECO:0000256" key="4">
    <source>
        <dbReference type="ARBA" id="ARBA00022927"/>
    </source>
</evidence>
<evidence type="ECO:0000256" key="7">
    <source>
        <dbReference type="ARBA" id="ARBA00023242"/>
    </source>
</evidence>
<dbReference type="GO" id="GO:0031080">
    <property type="term" value="C:nuclear pore outer ring"/>
    <property type="evidence" value="ECO:0007669"/>
    <property type="project" value="TreeGrafter"/>
</dbReference>
<gene>
    <name evidence="9" type="ORF">B5V51_4425</name>
</gene>
<evidence type="ECO:0000256" key="2">
    <source>
        <dbReference type="ARBA" id="ARBA00022448"/>
    </source>
</evidence>
<comment type="caution">
    <text evidence="9">The sequence shown here is derived from an EMBL/GenBank/DDBJ whole genome shotgun (WGS) entry which is preliminary data.</text>
</comment>
<keyword evidence="2 8" id="KW-0813">Transport</keyword>
<evidence type="ECO:0000256" key="1">
    <source>
        <dbReference type="ARBA" id="ARBA00009510"/>
    </source>
</evidence>
<comment type="similarity">
    <text evidence="1 8">Belongs to the nucleoporin Nup84/Nup107 family.</text>
</comment>
<keyword evidence="5 8" id="KW-0811">Translocation</keyword>
<comment type="function">
    <text evidence="8">Functions as a component of the nuclear pore complex (NPC).</text>
</comment>
<dbReference type="GO" id="GO:0006606">
    <property type="term" value="P:protein import into nucleus"/>
    <property type="evidence" value="ECO:0007669"/>
    <property type="project" value="TreeGrafter"/>
</dbReference>
<reference evidence="9" key="1">
    <citation type="submission" date="2017-09" db="EMBL/GenBank/DDBJ databases">
        <title>Contemporary evolution of a Lepidopteran species, Heliothis virescens, in response to modern agricultural practices.</title>
        <authorList>
            <person name="Fritz M.L."/>
            <person name="Deyonke A.M."/>
            <person name="Papanicolaou A."/>
            <person name="Micinski S."/>
            <person name="Westbrook J."/>
            <person name="Gould F."/>
        </authorList>
    </citation>
    <scope>NUCLEOTIDE SEQUENCE [LARGE SCALE GENOMIC DNA]</scope>
    <source>
        <strain evidence="9">HvINT-</strain>
        <tissue evidence="9">Whole body</tissue>
    </source>
</reference>
<dbReference type="EMBL" id="NWSH01002102">
    <property type="protein sequence ID" value="PCG69190.1"/>
    <property type="molecule type" value="Genomic_DNA"/>
</dbReference>
<evidence type="ECO:0000256" key="5">
    <source>
        <dbReference type="ARBA" id="ARBA00023010"/>
    </source>
</evidence>
<protein>
    <recommendedName>
        <fullName evidence="8">Nuclear pore complex protein</fullName>
    </recommendedName>
</protein>
<dbReference type="Pfam" id="PF04121">
    <property type="entry name" value="Nup84_Nup100"/>
    <property type="match status" value="1"/>
</dbReference>
<dbReference type="InterPro" id="IPR007252">
    <property type="entry name" value="Nup84/Nup107"/>
</dbReference>
<dbReference type="PANTHER" id="PTHR13003:SF2">
    <property type="entry name" value="NUCLEAR PORE COMPLEX PROTEIN NUP107"/>
    <property type="match status" value="1"/>
</dbReference>
<dbReference type="Gene3D" id="1.20.190.50">
    <property type="match status" value="1"/>
</dbReference>
<keyword evidence="7 8" id="KW-0539">Nucleus</keyword>
<proteinExistence type="inferred from homology"/>
<dbReference type="GO" id="GO:0006406">
    <property type="term" value="P:mRNA export from nucleus"/>
    <property type="evidence" value="ECO:0007669"/>
    <property type="project" value="TreeGrafter"/>
</dbReference>
<dbReference type="PANTHER" id="PTHR13003">
    <property type="entry name" value="NUP107-RELATED"/>
    <property type="match status" value="1"/>
</dbReference>
<keyword evidence="4" id="KW-0653">Protein transport</keyword>
<organism evidence="9">
    <name type="scientific">Heliothis virescens</name>
    <name type="common">Tobacco budworm moth</name>
    <dbReference type="NCBI Taxonomy" id="7102"/>
    <lineage>
        <taxon>Eukaryota</taxon>
        <taxon>Metazoa</taxon>
        <taxon>Ecdysozoa</taxon>
        <taxon>Arthropoda</taxon>
        <taxon>Hexapoda</taxon>
        <taxon>Insecta</taxon>
        <taxon>Pterygota</taxon>
        <taxon>Neoptera</taxon>
        <taxon>Endopterygota</taxon>
        <taxon>Lepidoptera</taxon>
        <taxon>Glossata</taxon>
        <taxon>Ditrysia</taxon>
        <taxon>Noctuoidea</taxon>
        <taxon>Noctuidae</taxon>
        <taxon>Heliothinae</taxon>
        <taxon>Heliothis</taxon>
    </lineage>
</organism>
<keyword evidence="6 8" id="KW-0906">Nuclear pore complex</keyword>
<dbReference type="STRING" id="7102.A0A2A4JCM5"/>
<comment type="subunit">
    <text evidence="8">Part of the nuclear pore complex (NPC).</text>
</comment>
<name>A0A2A4JCM5_HELVI</name>
<keyword evidence="3" id="KW-0509">mRNA transport</keyword>
<dbReference type="GO" id="GO:0000973">
    <property type="term" value="P:post-transcriptional tethering of RNA polymerase II gene DNA at nuclear periphery"/>
    <property type="evidence" value="ECO:0007669"/>
    <property type="project" value="TreeGrafter"/>
</dbReference>
<evidence type="ECO:0000313" key="9">
    <source>
        <dbReference type="EMBL" id="PCG69190.1"/>
    </source>
</evidence>
<sequence>MSKSFDRSHQLHSTQFTPLKNRRNRQFLQREDTLNLSPILNETSIFKNLNDTSLRQVLDESSIVINPGVTSEGLSEAFFEIIQTSRPSDVLDTLARLAQVCCDSLELVEPWNRYNAQNYWLAEEANTWKLLHCLYADSVTEHPESLDTLITETTLSQQTLVNALFRSDSELRLLQLLVDWLEATAAYQEEATKTSAPIISNNIHWGNTLHELLLGSSLFNKEKSKSMVTCIDPDAPRRQRKQIHSDDQKDDNDLCKRIFTEVRCGNFKDAVSLCISSGQAWRGAVLQGWILLHYLPKEEPTSALEITGNPSRDLWKWCALGLTNNPAENIHYKATVGVLCGHLASTLPACQGSWEDMLWAHLRAQIETRVDKFLHEHHATVDANTTPSDVLELLQSELKAEELSLQQIFSAVKALMDGKKESLYQTCQRHLMLGHVRAIMQDSLQWIESSDDRFIRFLAHLILVLRQMGKDPQHDIGDQILEKYVTELISKLIDGSVECPELIAFYTSTVPIARQIVLYAELMDQIHKSDYREGVVKAGLNAGIDVAASARVAIKKAITDIQQGYGNLDLTFTQTTAVEKDKTLIQKVISSLEWLSLISNQLEEALWLSNAMIRTFIFIGNTDAALACLVNVNKMFPDFLSKISPSSAELREHLCLKAYLEALEEFATWYRHFISGQPKDVEPLMPDASFSDKVHHEQRCAQVEQQKARWLNAVQHQAKHSKHLLYNVLLFPGGWLQDENDSTTSQKFSEEEKQERTKQLETLRRLCIPEIAILILKILQSSEEIDDHKEALKLCDLIAGENRCLYKVFTKSKLMEVLERIKESSLLLIEKGRDMFGYEITE</sequence>
<keyword evidence="8" id="KW-0472">Membrane</keyword>
<evidence type="ECO:0000256" key="3">
    <source>
        <dbReference type="ARBA" id="ARBA00022816"/>
    </source>
</evidence>
<dbReference type="AlphaFoldDB" id="A0A2A4JCM5"/>
<dbReference type="GO" id="GO:0031965">
    <property type="term" value="C:nuclear membrane"/>
    <property type="evidence" value="ECO:0007669"/>
    <property type="project" value="UniProtKB-SubCell"/>
</dbReference>
<accession>A0A2A4JCM5</accession>